<protein>
    <submittedName>
        <fullName evidence="1">Uncharacterized protein</fullName>
    </submittedName>
</protein>
<organism evidence="1 2">
    <name type="scientific">Lactococcus garvieae</name>
    <dbReference type="NCBI Taxonomy" id="1363"/>
    <lineage>
        <taxon>Bacteria</taxon>
        <taxon>Bacillati</taxon>
        <taxon>Bacillota</taxon>
        <taxon>Bacilli</taxon>
        <taxon>Lactobacillales</taxon>
        <taxon>Streptococcaceae</taxon>
        <taxon>Lactococcus</taxon>
    </lineage>
</organism>
<name>A0A6L2ZSK3_9LACT</name>
<dbReference type="EMBL" id="BLXU01000001">
    <property type="protein sequence ID" value="GFO50778.1"/>
    <property type="molecule type" value="Genomic_DNA"/>
</dbReference>
<accession>A0A6L2ZSK3</accession>
<reference evidence="1 2" key="1">
    <citation type="submission" date="2020-06" db="EMBL/GenBank/DDBJ databases">
        <title>Draft genome sequence of Lactic acid bacteria from Okinawan-style tofu.</title>
        <authorList>
            <person name="Takara I."/>
            <person name="Ikematsu S."/>
        </authorList>
    </citation>
    <scope>NUCLEOTIDE SEQUENCE [LARGE SCALE GENOMIC DNA]</scope>
    <source>
        <strain evidence="2">lg38</strain>
    </source>
</reference>
<sequence length="60" mass="6917">MLTYMLNPFPTKKVPVNDRYFFIAYMIGKSEVNIIIPKEIMMKSAIATLIIEVNKILTIP</sequence>
<gene>
    <name evidence="1" type="ORF">ikelab_00530</name>
</gene>
<dbReference type="AlphaFoldDB" id="A0A6L2ZSK3"/>
<dbReference type="Proteomes" id="UP000504756">
    <property type="component" value="Unassembled WGS sequence"/>
</dbReference>
<comment type="caution">
    <text evidence="1">The sequence shown here is derived from an EMBL/GenBank/DDBJ whole genome shotgun (WGS) entry which is preliminary data.</text>
</comment>
<proteinExistence type="predicted"/>
<evidence type="ECO:0000313" key="1">
    <source>
        <dbReference type="EMBL" id="GFO50778.1"/>
    </source>
</evidence>
<evidence type="ECO:0000313" key="2">
    <source>
        <dbReference type="Proteomes" id="UP000504756"/>
    </source>
</evidence>